<proteinExistence type="predicted"/>
<dbReference type="Pfam" id="PF02954">
    <property type="entry name" value="HTH_8"/>
    <property type="match status" value="1"/>
</dbReference>
<accession>A0A1F7KGJ3</accession>
<dbReference type="InterPro" id="IPR002197">
    <property type="entry name" value="HTH_Fis"/>
</dbReference>
<evidence type="ECO:0000313" key="3">
    <source>
        <dbReference type="Proteomes" id="UP000178450"/>
    </source>
</evidence>
<dbReference type="GO" id="GO:0043565">
    <property type="term" value="F:sequence-specific DNA binding"/>
    <property type="evidence" value="ECO:0007669"/>
    <property type="project" value="InterPro"/>
</dbReference>
<feature type="domain" description="DNA binding HTH" evidence="1">
    <location>
        <begin position="237"/>
        <end position="265"/>
    </location>
</feature>
<name>A0A1F7KGJ3_9BACT</name>
<reference evidence="2 3" key="1">
    <citation type="journal article" date="2016" name="Nat. Commun.">
        <title>Thousands of microbial genomes shed light on interconnected biogeochemical processes in an aquifer system.</title>
        <authorList>
            <person name="Anantharaman K."/>
            <person name="Brown C.T."/>
            <person name="Hug L.A."/>
            <person name="Sharon I."/>
            <person name="Castelle C.J."/>
            <person name="Probst A.J."/>
            <person name="Thomas B.C."/>
            <person name="Singh A."/>
            <person name="Wilkins M.J."/>
            <person name="Karaoz U."/>
            <person name="Brodie E.L."/>
            <person name="Williams K.H."/>
            <person name="Hubbard S.S."/>
            <person name="Banfield J.F."/>
        </authorList>
    </citation>
    <scope>NUCLEOTIDE SEQUENCE [LARGE SCALE GENOMIC DNA]</scope>
</reference>
<evidence type="ECO:0000259" key="1">
    <source>
        <dbReference type="Pfam" id="PF02954"/>
    </source>
</evidence>
<dbReference type="EMBL" id="MGBG01000002">
    <property type="protein sequence ID" value="OGK66991.1"/>
    <property type="molecule type" value="Genomic_DNA"/>
</dbReference>
<comment type="caution">
    <text evidence="2">The sequence shown here is derived from an EMBL/GenBank/DDBJ whole genome shotgun (WGS) entry which is preliminary data.</text>
</comment>
<sequence length="276" mass="31770">MSVELSSINSFFSHLARDASANNQRMGPELPFSDKEHVNAYMQYATDNGIYDDLLKYVIAVYSRLDFSTADDLVLQSLWRSYYFYPHKNKQFEISSIRALAHVSLKLLVRIILQHNDLGGRNAGHCDHNIKSIALRPVEQHVINREELTELGKELEINPEVIAMLLMGYSLKEISQKLNTPYGTLKKRISELRNWYKAKRTSDTFKLSKKIVSKRQEQALNIFQYVREIEPRNKSEERILIALKQSGGKITEAARSLGVSVNTVTNTLISWGFYRK</sequence>
<dbReference type="Gene3D" id="1.10.10.60">
    <property type="entry name" value="Homeodomain-like"/>
    <property type="match status" value="1"/>
</dbReference>
<evidence type="ECO:0000313" key="2">
    <source>
        <dbReference type="EMBL" id="OGK66991.1"/>
    </source>
</evidence>
<dbReference type="Proteomes" id="UP000178450">
    <property type="component" value="Unassembled WGS sequence"/>
</dbReference>
<gene>
    <name evidence="2" type="ORF">A2209_02955</name>
</gene>
<dbReference type="AlphaFoldDB" id="A0A1F7KGJ3"/>
<protein>
    <recommendedName>
        <fullName evidence="1">DNA binding HTH domain-containing protein</fullName>
    </recommendedName>
</protein>
<organism evidence="2 3">
    <name type="scientific">Candidatus Roizmanbacteria bacterium RIFOXYA1_FULL_41_12</name>
    <dbReference type="NCBI Taxonomy" id="1802082"/>
    <lineage>
        <taxon>Bacteria</taxon>
        <taxon>Candidatus Roizmaniibacteriota</taxon>
    </lineage>
</organism>